<evidence type="ECO:0000313" key="3">
    <source>
        <dbReference type="EMBL" id="AMB48759.1"/>
    </source>
</evidence>
<feature type="compositionally biased region" description="Polar residues" evidence="2">
    <location>
        <begin position="49"/>
        <end position="65"/>
    </location>
</feature>
<evidence type="ECO:0000256" key="2">
    <source>
        <dbReference type="SAM" id="MobiDB-lite"/>
    </source>
</evidence>
<evidence type="ECO:0000256" key="1">
    <source>
        <dbReference type="SAM" id="Coils"/>
    </source>
</evidence>
<feature type="coiled-coil region" evidence="1">
    <location>
        <begin position="3"/>
        <end position="37"/>
    </location>
</feature>
<evidence type="ECO:0000313" key="4">
    <source>
        <dbReference type="Proteomes" id="UP000282469"/>
    </source>
</evidence>
<organism evidence="3 4">
    <name type="scientific">Glossina hytrovirus (isolate Glossina pallidipes/Ethiopia/Seibersdorf/-)</name>
    <name type="common">GHV</name>
    <dbReference type="NCBI Taxonomy" id="379529"/>
    <lineage>
        <taxon>Viruses</taxon>
        <taxon>Viruses incertae sedis</taxon>
        <taxon>Naldaviricetes</taxon>
        <taxon>Lefavirales</taxon>
        <taxon>Hytrosaviridae</taxon>
        <taxon>Glossinavirus</taxon>
        <taxon>Glossinavirus glopallidipedis</taxon>
    </lineage>
</organism>
<feature type="region of interest" description="Disordered" evidence="2">
    <location>
        <begin position="40"/>
        <end position="65"/>
    </location>
</feature>
<organismHost>
    <name type="scientific">Glossina</name>
    <name type="common">tsetse flies</name>
    <dbReference type="NCBI Taxonomy" id="7393"/>
</organismHost>
<dbReference type="RefSeq" id="YP_001687087.1">
    <property type="nucleotide sequence ID" value="NC_010356.1"/>
</dbReference>
<dbReference type="EMBL" id="KU050077">
    <property type="protein sequence ID" value="AMB48759.1"/>
    <property type="molecule type" value="Genomic_DNA"/>
</dbReference>
<dbReference type="KEGG" id="vg:5950882"/>
<protein>
    <submittedName>
        <fullName evidence="3">Uncharacterized protein</fullName>
    </submittedName>
</protein>
<keyword evidence="1" id="KW-0175">Coiled coil</keyword>
<gene>
    <name evidence="3" type="ORF">GpSGHVEth155</name>
</gene>
<accession>A0A109QSF7</accession>
<reference evidence="3 4" key="1">
    <citation type="journal article" date="2016" name="J. Gen. Virol.">
        <title>Comprehensive annotation of Glossina pallidipes salivary gland hypertrophy virus from Ethiopian tsetse flies: a proteogenomics approach.</title>
        <authorList>
            <person name="Abd-Alla A.M."/>
            <person name="Kariithi H.M."/>
            <person name="Cousserans F."/>
            <person name="Parker N.J."/>
            <person name="Ince I.A."/>
            <person name="Scully E.D."/>
            <person name="Boeren S."/>
            <person name="Geib S.M."/>
            <person name="Mekonnen S."/>
            <person name="Vlak J.M."/>
            <person name="Parker A.G."/>
            <person name="Vreysen M.J."/>
            <person name="Bergoin M."/>
        </authorList>
    </citation>
    <scope>NUCLEOTIDE SEQUENCE [LARGE SCALE GENOMIC DNA]</scope>
    <source>
        <strain evidence="3 4">Ethiopian</strain>
    </source>
</reference>
<dbReference type="Proteomes" id="UP000282469">
    <property type="component" value="Segment"/>
</dbReference>
<sequence length="65" mass="7878">MSTRMLTEELNKCRKRVEELEKRVISYKMESDRRQAEAYFKRNEERVTNNRSVEPDTTGNPNRKK</sequence>
<name>A0A109QSF7_GHVS</name>
<proteinExistence type="predicted"/>